<name>A0ABY7WB43_9SPHI</name>
<evidence type="ECO:0000256" key="2">
    <source>
        <dbReference type="SAM" id="SignalP"/>
    </source>
</evidence>
<accession>A0ABY7WB43</accession>
<keyword evidence="5" id="KW-1185">Reference proteome</keyword>
<dbReference type="EMBL" id="CP117880">
    <property type="protein sequence ID" value="WDF66877.1"/>
    <property type="molecule type" value="Genomic_DNA"/>
</dbReference>
<feature type="signal peptide" evidence="2">
    <location>
        <begin position="1"/>
        <end position="26"/>
    </location>
</feature>
<reference evidence="4 5" key="1">
    <citation type="submission" date="2023-02" db="EMBL/GenBank/DDBJ databases">
        <title>Genome sequence of Sphingobacterium sp. KACC 22765.</title>
        <authorList>
            <person name="Kim S."/>
            <person name="Heo J."/>
            <person name="Kwon S.-W."/>
        </authorList>
    </citation>
    <scope>NUCLEOTIDE SEQUENCE [LARGE SCALE GENOMIC DNA]</scope>
    <source>
        <strain evidence="4 5">KACC 22765</strain>
    </source>
</reference>
<dbReference type="RefSeq" id="WP_274265617.1">
    <property type="nucleotide sequence ID" value="NZ_CP117880.1"/>
</dbReference>
<proteinExistence type="predicted"/>
<dbReference type="Pfam" id="PF13505">
    <property type="entry name" value="OMP_b-brl"/>
    <property type="match status" value="1"/>
</dbReference>
<dbReference type="SUPFAM" id="SSF56925">
    <property type="entry name" value="OMPA-like"/>
    <property type="match status" value="1"/>
</dbReference>
<feature type="domain" description="Outer membrane protein beta-barrel" evidence="3">
    <location>
        <begin position="16"/>
        <end position="189"/>
    </location>
</feature>
<sequence length="215" mass="23880">MKFNILFSAIGLMLSACTLFPSHAFAQETSQWTEPKFTFDFGGGFGLFSPTGSKTSDASSSFADNSFLQVSYKKNLFARLQSFKYTNQFSIPTVEDGFTTNFDVKVHIRNVGLAIGYQLDIKNFQPYAFVGGGAAFLDIPQSSYHAPHNTITYRQKTDKHSFVSWGLGVNFKESESLNIFVEATGLYMHNLEARLRNNFNGVVLSVGIKTPLSSE</sequence>
<dbReference type="PROSITE" id="PS51257">
    <property type="entry name" value="PROKAR_LIPOPROTEIN"/>
    <property type="match status" value="1"/>
</dbReference>
<evidence type="ECO:0000259" key="3">
    <source>
        <dbReference type="Pfam" id="PF13505"/>
    </source>
</evidence>
<dbReference type="Gene3D" id="2.40.160.20">
    <property type="match status" value="1"/>
</dbReference>
<dbReference type="Proteomes" id="UP001221558">
    <property type="component" value="Chromosome"/>
</dbReference>
<feature type="chain" id="PRO_5046055104" description="Outer membrane protein beta-barrel domain-containing protein" evidence="2">
    <location>
        <begin position="27"/>
        <end position="215"/>
    </location>
</feature>
<gene>
    <name evidence="4" type="ORF">PQ465_11225</name>
</gene>
<evidence type="ECO:0000313" key="4">
    <source>
        <dbReference type="EMBL" id="WDF66877.1"/>
    </source>
</evidence>
<dbReference type="InterPro" id="IPR011250">
    <property type="entry name" value="OMP/PagP_B-barrel"/>
</dbReference>
<organism evidence="4 5">
    <name type="scientific">Sphingobacterium oryzagri</name>
    <dbReference type="NCBI Taxonomy" id="3025669"/>
    <lineage>
        <taxon>Bacteria</taxon>
        <taxon>Pseudomonadati</taxon>
        <taxon>Bacteroidota</taxon>
        <taxon>Sphingobacteriia</taxon>
        <taxon>Sphingobacteriales</taxon>
        <taxon>Sphingobacteriaceae</taxon>
        <taxon>Sphingobacterium</taxon>
    </lineage>
</organism>
<protein>
    <recommendedName>
        <fullName evidence="3">Outer membrane protein beta-barrel domain-containing protein</fullName>
    </recommendedName>
</protein>
<evidence type="ECO:0000313" key="5">
    <source>
        <dbReference type="Proteomes" id="UP001221558"/>
    </source>
</evidence>
<keyword evidence="1 2" id="KW-0732">Signal</keyword>
<evidence type="ECO:0000256" key="1">
    <source>
        <dbReference type="ARBA" id="ARBA00022729"/>
    </source>
</evidence>
<dbReference type="InterPro" id="IPR027385">
    <property type="entry name" value="Beta-barrel_OMP"/>
</dbReference>